<feature type="region of interest" description="Disordered" evidence="2">
    <location>
        <begin position="605"/>
        <end position="650"/>
    </location>
</feature>
<gene>
    <name evidence="3" type="ORF">TAV2_LOCUS9398</name>
</gene>
<dbReference type="EMBL" id="OU466859">
    <property type="protein sequence ID" value="CAH2053619.1"/>
    <property type="molecule type" value="Genomic_DNA"/>
</dbReference>
<evidence type="ECO:0000313" key="3">
    <source>
        <dbReference type="EMBL" id="CAH2053619.1"/>
    </source>
</evidence>
<reference evidence="3 4" key="1">
    <citation type="submission" date="2022-03" db="EMBL/GenBank/DDBJ databases">
        <authorList>
            <person name="Nunn A."/>
            <person name="Chopra R."/>
            <person name="Nunn A."/>
            <person name="Contreras Garrido A."/>
        </authorList>
    </citation>
    <scope>NUCLEOTIDE SEQUENCE [LARGE SCALE GENOMIC DNA]</scope>
</reference>
<dbReference type="PANTHER" id="PTHR33427:SF2">
    <property type="entry name" value="TRICHOHYALIN"/>
    <property type="match status" value="1"/>
</dbReference>
<dbReference type="AlphaFoldDB" id="A0AAU9RYR5"/>
<proteinExistence type="predicted"/>
<feature type="region of interest" description="Disordered" evidence="2">
    <location>
        <begin position="471"/>
        <end position="546"/>
    </location>
</feature>
<evidence type="ECO:0000256" key="1">
    <source>
        <dbReference type="SAM" id="Coils"/>
    </source>
</evidence>
<dbReference type="Proteomes" id="UP000836841">
    <property type="component" value="Chromosome 3"/>
</dbReference>
<evidence type="ECO:0008006" key="5">
    <source>
        <dbReference type="Google" id="ProtNLM"/>
    </source>
</evidence>
<sequence>MLGEYGITEEDMVIEEAQGYPRAYAKICRDIDSSPFRNGPPFTFMPYILQQNESLRCREVDQMFPVIDPKARQTTKPKIFLSLLWKQLNHLGNAGFDPAVIRIDPYGNVLYFHADSASPLAWGFDHWFPCSRGGLTVPSNLRLVQWQARKNKKDKLEFLVPWWDLQVGISVNQFLSIFAASSSDFRRRAFSFLFKEGESEELNGSQMVESHHFPQHFVESKEKYGLASAAVVVSRRDPYDPSLVLRSLDYNRQTPSRKMRLGATKENETPDLMKNPYQAIVAARDSLRHREEAQNMRVEMNKLDDEMNDLKRKNSEEQVSIQELESELIKRRRRAEKCRRLAEAQCSYRNTLEKMIRDAMHQSVVYKEQVRLNQAASSALMARLEAQKAICDGSEKELHKKFKEREELENQVRPEMEKARKRSRFLLSDEGDDLLLDDRDRKLSLYLPGTSEDMSLHKELRVYLEEEHKAAVSEAETQKHGEIEEEEQKNSEKSLVALEDRKKPVEEKLDVEEGKRGSSRSFRAFPVIKEPESEEDEESRRERGKGNVEKWLHILLENNGKSNPQDLQTEKSKKIDEMIEKLDHKFPLLEKVEEEEVVELQPQAEDANNNNTNKVEARTESSRRSRMSFDLKNTPEKSGRDKVVKRSESARAFRRIPSSPSLLFGMKKGIDSIRKKPVVSGHDDENEYLVKNNFIKSSLQTIKRAVKF</sequence>
<accession>A0AAU9RYR5</accession>
<feature type="compositionally biased region" description="Basic and acidic residues" evidence="2">
    <location>
        <begin position="615"/>
        <end position="650"/>
    </location>
</feature>
<feature type="coiled-coil region" evidence="1">
    <location>
        <begin position="286"/>
        <end position="341"/>
    </location>
</feature>
<name>A0AAU9RYR5_THLAR</name>
<feature type="compositionally biased region" description="Basic and acidic residues" evidence="2">
    <location>
        <begin position="471"/>
        <end position="516"/>
    </location>
</feature>
<organism evidence="3 4">
    <name type="scientific">Thlaspi arvense</name>
    <name type="common">Field penny-cress</name>
    <dbReference type="NCBI Taxonomy" id="13288"/>
    <lineage>
        <taxon>Eukaryota</taxon>
        <taxon>Viridiplantae</taxon>
        <taxon>Streptophyta</taxon>
        <taxon>Embryophyta</taxon>
        <taxon>Tracheophyta</taxon>
        <taxon>Spermatophyta</taxon>
        <taxon>Magnoliopsida</taxon>
        <taxon>eudicotyledons</taxon>
        <taxon>Gunneridae</taxon>
        <taxon>Pentapetalae</taxon>
        <taxon>rosids</taxon>
        <taxon>malvids</taxon>
        <taxon>Brassicales</taxon>
        <taxon>Brassicaceae</taxon>
        <taxon>Thlaspideae</taxon>
        <taxon>Thlaspi</taxon>
    </lineage>
</organism>
<evidence type="ECO:0000313" key="4">
    <source>
        <dbReference type="Proteomes" id="UP000836841"/>
    </source>
</evidence>
<protein>
    <recommendedName>
        <fullName evidence="5">Trichohyalin</fullName>
    </recommendedName>
</protein>
<dbReference type="PANTHER" id="PTHR33427">
    <property type="entry name" value="HNH ENDONUCLEASE"/>
    <property type="match status" value="1"/>
</dbReference>
<keyword evidence="1" id="KW-0175">Coiled coil</keyword>
<evidence type="ECO:0000256" key="2">
    <source>
        <dbReference type="SAM" id="MobiDB-lite"/>
    </source>
</evidence>
<keyword evidence="4" id="KW-1185">Reference proteome</keyword>